<dbReference type="HOGENOM" id="CLU_1694691_0_0_6"/>
<dbReference type="eggNOG" id="ENOG50344VX">
    <property type="taxonomic scope" value="Bacteria"/>
</dbReference>
<gene>
    <name evidence="1" type="ORF">THIAE_05995</name>
</gene>
<name>W0DV16_9GAMM</name>
<evidence type="ECO:0000313" key="2">
    <source>
        <dbReference type="Proteomes" id="UP000005380"/>
    </source>
</evidence>
<dbReference type="InParanoid" id="W0DV16"/>
<dbReference type="KEGG" id="tao:THIAE_05995"/>
<sequence>MNHDELNLYRRKLDLPFSGIRDAKLMLQIMESKFERVSNDVTDLLEAFKDSFPKNRPVYLHRSSDTAARALKWRLSSSKIYDFSDAAKSFRLVTGEVIELLSQAGMSNDELTMILEFDFKKSHLNYELSYLYAEIGRLKVFIEDFEAWRKTPKLV</sequence>
<accession>W0DV16</accession>
<organism evidence="1 2">
    <name type="scientific">Thiomicrospira aerophila AL3</name>
    <dbReference type="NCBI Taxonomy" id="717772"/>
    <lineage>
        <taxon>Bacteria</taxon>
        <taxon>Pseudomonadati</taxon>
        <taxon>Pseudomonadota</taxon>
        <taxon>Gammaproteobacteria</taxon>
        <taxon>Thiotrichales</taxon>
        <taxon>Piscirickettsiaceae</taxon>
        <taxon>Thiomicrospira</taxon>
    </lineage>
</organism>
<dbReference type="Proteomes" id="UP000005380">
    <property type="component" value="Chromosome"/>
</dbReference>
<dbReference type="EMBL" id="CP007030">
    <property type="protein sequence ID" value="AHF02277.1"/>
    <property type="molecule type" value="Genomic_DNA"/>
</dbReference>
<protein>
    <submittedName>
        <fullName evidence="1">Uncharacterized protein</fullName>
    </submittedName>
</protein>
<dbReference type="AlphaFoldDB" id="W0DV16"/>
<dbReference type="RefSeq" id="WP_006460482.1">
    <property type="nucleotide sequence ID" value="NZ_CP007030.1"/>
</dbReference>
<dbReference type="OrthoDB" id="5616225at2"/>
<proteinExistence type="predicted"/>
<reference evidence="1 2" key="1">
    <citation type="submission" date="2013-12" db="EMBL/GenBank/DDBJ databases">
        <authorList>
            <consortium name="DOE Joint Genome Institute"/>
            <person name="Kappler U."/>
            <person name="Huntemann M."/>
            <person name="Han J."/>
            <person name="Chen A."/>
            <person name="Kyrpides N."/>
            <person name="Mavromatis K."/>
            <person name="Markowitz V."/>
            <person name="Palaniappan K."/>
            <person name="Ivanova N."/>
            <person name="Schaumberg A."/>
            <person name="Pati A."/>
            <person name="Liolios K."/>
            <person name="Nordberg H.P."/>
            <person name="Cantor M.N."/>
            <person name="Hua S.X."/>
            <person name="Woyke T."/>
        </authorList>
    </citation>
    <scope>NUCLEOTIDE SEQUENCE [LARGE SCALE GENOMIC DNA]</scope>
    <source>
        <strain evidence="2">AL2</strain>
    </source>
</reference>
<keyword evidence="2" id="KW-1185">Reference proteome</keyword>
<evidence type="ECO:0000313" key="1">
    <source>
        <dbReference type="EMBL" id="AHF02277.1"/>
    </source>
</evidence>